<dbReference type="Gene3D" id="3.40.50.300">
    <property type="entry name" value="P-loop containing nucleotide triphosphate hydrolases"/>
    <property type="match status" value="2"/>
</dbReference>
<dbReference type="InterPro" id="IPR017871">
    <property type="entry name" value="ABC_transporter-like_CS"/>
</dbReference>
<sequence length="586" mass="62199">MPMTVPTATLAAAHLRLDGVSCSFGTRRVLTDVSFVVPAGRRTGLIGENGSGKTTLLRIAAGLLHPDAGTVGVTAPGGRTPRVGLLHQEAPFGPADTVTDALEAAVAPARRAAAAVDSAGSAMAEAPQDEAAAGAFAAALETAERLDAWNTDSRVETMLSGLGLAELPRDRTTDALSGGQRSRLALAWLLLSAPDVLLLDEPTNHLDDAAAEYLQQVLTDWSGPVLLASHDRAFLDETVTSLVDLDPAPLPHAVAGRLVGDGDGSGIGAVSFTGSYTDYLHARLDARQRWERQFLAEQEELKRLRAAVRDAHTVGHPGREPRTEARAAKKFYADRNAKVVSRRVNDAQSRLAEFEESQLRKPPRELFFRGLTAGADRNGPARRNWSGPVLTATQVSLPGRLAATSVSVAAGEKWLITGPNGVGKSTLLHLLAGELRPATGSVNAPAALRIGLLTQEVHLPDPERRGAGRTARQAYADLVGAEAAERVPLSTFALLPGRDENRPVEVLSVGQRRRLALAALLADPPDVLLLDEPTNHLSLLLATQLEDAIADYPGAVVIASHDRWLRRSWTHQRLDLGHGPGRATAP</sequence>
<evidence type="ECO:0000256" key="2">
    <source>
        <dbReference type="ARBA" id="ARBA00022741"/>
    </source>
</evidence>
<gene>
    <name evidence="5" type="ORF">H9815_04030</name>
</gene>
<evidence type="ECO:0000259" key="4">
    <source>
        <dbReference type="PROSITE" id="PS50893"/>
    </source>
</evidence>
<evidence type="ECO:0000313" key="6">
    <source>
        <dbReference type="Proteomes" id="UP000824037"/>
    </source>
</evidence>
<reference evidence="5" key="1">
    <citation type="journal article" date="2021" name="PeerJ">
        <title>Extensive microbial diversity within the chicken gut microbiome revealed by metagenomics and culture.</title>
        <authorList>
            <person name="Gilroy R."/>
            <person name="Ravi A."/>
            <person name="Getino M."/>
            <person name="Pursley I."/>
            <person name="Horton D.L."/>
            <person name="Alikhan N.F."/>
            <person name="Baker D."/>
            <person name="Gharbi K."/>
            <person name="Hall N."/>
            <person name="Watson M."/>
            <person name="Adriaenssens E.M."/>
            <person name="Foster-Nyarko E."/>
            <person name="Jarju S."/>
            <person name="Secka A."/>
            <person name="Antonio M."/>
            <person name="Oren A."/>
            <person name="Chaudhuri R.R."/>
            <person name="La Ragione R."/>
            <person name="Hildebrand F."/>
            <person name="Pallen M.J."/>
        </authorList>
    </citation>
    <scope>NUCLEOTIDE SEQUENCE</scope>
    <source>
        <strain evidence="5">ChiGjej4B4-7305</strain>
    </source>
</reference>
<dbReference type="SUPFAM" id="SSF52540">
    <property type="entry name" value="P-loop containing nucleoside triphosphate hydrolases"/>
    <property type="match status" value="2"/>
</dbReference>
<dbReference type="EMBL" id="DXBY01000065">
    <property type="protein sequence ID" value="HIZ34923.1"/>
    <property type="molecule type" value="Genomic_DNA"/>
</dbReference>
<feature type="domain" description="ABC transporter" evidence="4">
    <location>
        <begin position="385"/>
        <end position="586"/>
    </location>
</feature>
<evidence type="ECO:0000313" key="5">
    <source>
        <dbReference type="EMBL" id="HIZ34923.1"/>
    </source>
</evidence>
<keyword evidence="3 5" id="KW-0067">ATP-binding</keyword>
<organism evidence="5 6">
    <name type="scientific">Candidatus Ruania gallistercoris</name>
    <dbReference type="NCBI Taxonomy" id="2838746"/>
    <lineage>
        <taxon>Bacteria</taxon>
        <taxon>Bacillati</taxon>
        <taxon>Actinomycetota</taxon>
        <taxon>Actinomycetes</taxon>
        <taxon>Micrococcales</taxon>
        <taxon>Ruaniaceae</taxon>
        <taxon>Ruania</taxon>
    </lineage>
</organism>
<dbReference type="AlphaFoldDB" id="A0A9D2ECF1"/>
<dbReference type="InterPro" id="IPR003593">
    <property type="entry name" value="AAA+_ATPase"/>
</dbReference>
<dbReference type="PANTHER" id="PTHR19211">
    <property type="entry name" value="ATP-BINDING TRANSPORT PROTEIN-RELATED"/>
    <property type="match status" value="1"/>
</dbReference>
<dbReference type="InterPro" id="IPR003439">
    <property type="entry name" value="ABC_transporter-like_ATP-bd"/>
</dbReference>
<reference evidence="5" key="2">
    <citation type="submission" date="2021-04" db="EMBL/GenBank/DDBJ databases">
        <authorList>
            <person name="Gilroy R."/>
        </authorList>
    </citation>
    <scope>NUCLEOTIDE SEQUENCE</scope>
    <source>
        <strain evidence="5">ChiGjej4B4-7305</strain>
    </source>
</reference>
<dbReference type="SMART" id="SM00382">
    <property type="entry name" value="AAA"/>
    <property type="match status" value="2"/>
</dbReference>
<accession>A0A9D2ECF1</accession>
<keyword evidence="2" id="KW-0547">Nucleotide-binding</keyword>
<name>A0A9D2ECF1_9MICO</name>
<dbReference type="FunFam" id="3.40.50.300:FF:000011">
    <property type="entry name" value="Putative ABC transporter ATP-binding component"/>
    <property type="match status" value="1"/>
</dbReference>
<comment type="caution">
    <text evidence="5">The sequence shown here is derived from an EMBL/GenBank/DDBJ whole genome shotgun (WGS) entry which is preliminary data.</text>
</comment>
<evidence type="ECO:0000256" key="3">
    <source>
        <dbReference type="ARBA" id="ARBA00022840"/>
    </source>
</evidence>
<protein>
    <submittedName>
        <fullName evidence="5">ATP-binding cassette domain-containing protein</fullName>
    </submittedName>
</protein>
<dbReference type="PROSITE" id="PS00211">
    <property type="entry name" value="ABC_TRANSPORTER_1"/>
    <property type="match status" value="1"/>
</dbReference>
<dbReference type="GO" id="GO:0005524">
    <property type="term" value="F:ATP binding"/>
    <property type="evidence" value="ECO:0007669"/>
    <property type="project" value="UniProtKB-KW"/>
</dbReference>
<evidence type="ECO:0000256" key="1">
    <source>
        <dbReference type="ARBA" id="ARBA00022737"/>
    </source>
</evidence>
<dbReference type="PROSITE" id="PS50893">
    <property type="entry name" value="ABC_TRANSPORTER_2"/>
    <property type="match status" value="2"/>
</dbReference>
<dbReference type="Pfam" id="PF00005">
    <property type="entry name" value="ABC_tran"/>
    <property type="match status" value="2"/>
</dbReference>
<keyword evidence="1" id="KW-0677">Repeat</keyword>
<dbReference type="InterPro" id="IPR027417">
    <property type="entry name" value="P-loop_NTPase"/>
</dbReference>
<dbReference type="Proteomes" id="UP000824037">
    <property type="component" value="Unassembled WGS sequence"/>
</dbReference>
<feature type="domain" description="ABC transporter" evidence="4">
    <location>
        <begin position="15"/>
        <end position="272"/>
    </location>
</feature>
<dbReference type="PANTHER" id="PTHR19211:SF14">
    <property type="entry name" value="ATP-BINDING CASSETTE SUB-FAMILY F MEMBER 1"/>
    <property type="match status" value="1"/>
</dbReference>
<proteinExistence type="predicted"/>
<dbReference type="InterPro" id="IPR050611">
    <property type="entry name" value="ABCF"/>
</dbReference>
<dbReference type="GO" id="GO:0016887">
    <property type="term" value="F:ATP hydrolysis activity"/>
    <property type="evidence" value="ECO:0007669"/>
    <property type="project" value="InterPro"/>
</dbReference>